<reference evidence="22 23" key="2">
    <citation type="submission" date="2018-03" db="EMBL/GenBank/DDBJ databases">
        <title>The ancient ancestry and fast evolution of plastids.</title>
        <authorList>
            <person name="Moore K.R."/>
            <person name="Magnabosco C."/>
            <person name="Momper L."/>
            <person name="Gold D.A."/>
            <person name="Bosak T."/>
            <person name="Fournier G.P."/>
        </authorList>
    </citation>
    <scope>NUCLEOTIDE SEQUENCE [LARGE SCALE GENOMIC DNA]</scope>
    <source>
        <strain evidence="22 23">ULC18</strain>
    </source>
</reference>
<dbReference type="CDD" id="cd00130">
    <property type="entry name" value="PAS"/>
    <property type="match status" value="1"/>
</dbReference>
<evidence type="ECO:0000256" key="6">
    <source>
        <dbReference type="ARBA" id="ARBA00022679"/>
    </source>
</evidence>
<keyword evidence="5 14" id="KW-0597">Phosphoprotein</keyword>
<keyword evidence="9" id="KW-0067">ATP-binding</keyword>
<feature type="modified residue" description="4-aspartylphosphate" evidence="14">
    <location>
        <position position="1048"/>
    </location>
</feature>
<evidence type="ECO:0000256" key="4">
    <source>
        <dbReference type="ARBA" id="ARBA00012438"/>
    </source>
</evidence>
<evidence type="ECO:0000256" key="1">
    <source>
        <dbReference type="ARBA" id="ARBA00000085"/>
    </source>
</evidence>
<keyword evidence="12" id="KW-0131">Cell cycle</keyword>
<dbReference type="OrthoDB" id="502671at2"/>
<keyword evidence="16" id="KW-0812">Transmembrane</keyword>
<gene>
    <name evidence="22" type="ORF">C7B82_03280</name>
</gene>
<dbReference type="Pfam" id="PF13426">
    <property type="entry name" value="PAS_9"/>
    <property type="match status" value="1"/>
</dbReference>
<comment type="similarity">
    <text evidence="3">In the N-terminal section; belongs to the phytochrome family.</text>
</comment>
<evidence type="ECO:0000256" key="16">
    <source>
        <dbReference type="SAM" id="Phobius"/>
    </source>
</evidence>
<dbReference type="CDD" id="cd00082">
    <property type="entry name" value="HisKA"/>
    <property type="match status" value="1"/>
</dbReference>
<keyword evidence="8" id="KW-0418">Kinase</keyword>
<evidence type="ECO:0000256" key="8">
    <source>
        <dbReference type="ARBA" id="ARBA00022777"/>
    </source>
</evidence>
<feature type="domain" description="Response regulatory" evidence="18">
    <location>
        <begin position="999"/>
        <end position="1118"/>
    </location>
</feature>
<dbReference type="RefSeq" id="WP_106254889.1">
    <property type="nucleotide sequence ID" value="NZ_CAWNSW010000037.1"/>
</dbReference>
<dbReference type="PANTHER" id="PTHR43047:SF72">
    <property type="entry name" value="OSMOSENSING HISTIDINE PROTEIN KINASE SLN1"/>
    <property type="match status" value="1"/>
</dbReference>
<evidence type="ECO:0000256" key="14">
    <source>
        <dbReference type="PROSITE-ProRule" id="PRU00169"/>
    </source>
</evidence>
<evidence type="ECO:0000256" key="13">
    <source>
        <dbReference type="ARBA" id="ARBA00074306"/>
    </source>
</evidence>
<dbReference type="Pfam" id="PF02518">
    <property type="entry name" value="HATPase_c"/>
    <property type="match status" value="1"/>
</dbReference>
<dbReference type="FunFam" id="1.10.287.130:FF:000038">
    <property type="entry name" value="Sensory transduction histidine kinase"/>
    <property type="match status" value="1"/>
</dbReference>
<dbReference type="InterPro" id="IPR035965">
    <property type="entry name" value="PAS-like_dom_sf"/>
</dbReference>
<dbReference type="SUPFAM" id="SSF55785">
    <property type="entry name" value="PYP-like sensor domain (PAS domain)"/>
    <property type="match status" value="3"/>
</dbReference>
<dbReference type="GO" id="GO:0009927">
    <property type="term" value="F:histidine phosphotransfer kinase activity"/>
    <property type="evidence" value="ECO:0007669"/>
    <property type="project" value="TreeGrafter"/>
</dbReference>
<dbReference type="PANTHER" id="PTHR43047">
    <property type="entry name" value="TWO-COMPONENT HISTIDINE PROTEIN KINASE"/>
    <property type="match status" value="1"/>
</dbReference>
<keyword evidence="23" id="KW-1185">Reference proteome</keyword>
<dbReference type="SUPFAM" id="SSF47384">
    <property type="entry name" value="Homodimeric domain of signal transducing histidine kinase"/>
    <property type="match status" value="1"/>
</dbReference>
<dbReference type="Pfam" id="PF00512">
    <property type="entry name" value="HisKA"/>
    <property type="match status" value="1"/>
</dbReference>
<dbReference type="Pfam" id="PF08448">
    <property type="entry name" value="PAS_4"/>
    <property type="match status" value="2"/>
</dbReference>
<evidence type="ECO:0000259" key="19">
    <source>
        <dbReference type="PROSITE" id="PS50112"/>
    </source>
</evidence>
<evidence type="ECO:0000256" key="9">
    <source>
        <dbReference type="ARBA" id="ARBA00022840"/>
    </source>
</evidence>
<evidence type="ECO:0000256" key="12">
    <source>
        <dbReference type="ARBA" id="ARBA00023306"/>
    </source>
</evidence>
<dbReference type="SMART" id="SM00304">
    <property type="entry name" value="HAMP"/>
    <property type="match status" value="1"/>
</dbReference>
<dbReference type="InterPro" id="IPR036890">
    <property type="entry name" value="HATPase_C_sf"/>
</dbReference>
<comment type="caution">
    <text evidence="22">The sequence shown here is derived from an EMBL/GenBank/DDBJ whole genome shotgun (WGS) entry which is preliminary data.</text>
</comment>
<protein>
    <recommendedName>
        <fullName evidence="13">Circadian input-output histidine kinase CikA</fullName>
        <ecNumber evidence="4">2.7.13.3</ecNumber>
    </recommendedName>
</protein>
<dbReference type="SMART" id="SM00091">
    <property type="entry name" value="PAS"/>
    <property type="match status" value="3"/>
</dbReference>
<dbReference type="PROSITE" id="PS50885">
    <property type="entry name" value="HAMP"/>
    <property type="match status" value="1"/>
</dbReference>
<dbReference type="AlphaFoldDB" id="A0A2T1EN78"/>
<dbReference type="InterPro" id="IPR000700">
    <property type="entry name" value="PAS-assoc_C"/>
</dbReference>
<dbReference type="Gene3D" id="1.10.287.130">
    <property type="match status" value="1"/>
</dbReference>
<dbReference type="Proteomes" id="UP000239576">
    <property type="component" value="Unassembled WGS sequence"/>
</dbReference>
<evidence type="ECO:0000256" key="5">
    <source>
        <dbReference type="ARBA" id="ARBA00022553"/>
    </source>
</evidence>
<organism evidence="22 23">
    <name type="scientific">Stenomitos frigidus ULC18</name>
    <dbReference type="NCBI Taxonomy" id="2107698"/>
    <lineage>
        <taxon>Bacteria</taxon>
        <taxon>Bacillati</taxon>
        <taxon>Cyanobacteriota</taxon>
        <taxon>Cyanophyceae</taxon>
        <taxon>Leptolyngbyales</taxon>
        <taxon>Leptolyngbyaceae</taxon>
        <taxon>Stenomitos</taxon>
    </lineage>
</organism>
<feature type="domain" description="PAC" evidence="20">
    <location>
        <begin position="436"/>
        <end position="484"/>
    </location>
</feature>
<dbReference type="InterPro" id="IPR003661">
    <property type="entry name" value="HisK_dim/P_dom"/>
</dbReference>
<dbReference type="Pfam" id="PF00672">
    <property type="entry name" value="HAMP"/>
    <property type="match status" value="1"/>
</dbReference>
<name>A0A2T1EN78_9CYAN</name>
<dbReference type="InterPro" id="IPR007892">
    <property type="entry name" value="CHASE4"/>
</dbReference>
<feature type="domain" description="Histidine kinase" evidence="17">
    <location>
        <begin position="736"/>
        <end position="973"/>
    </location>
</feature>
<proteinExistence type="inferred from homology"/>
<dbReference type="SUPFAM" id="SSF55874">
    <property type="entry name" value="ATPase domain of HSP90 chaperone/DNA topoisomerase II/histidine kinase"/>
    <property type="match status" value="1"/>
</dbReference>
<dbReference type="PROSITE" id="PS50109">
    <property type="entry name" value="HIS_KIN"/>
    <property type="match status" value="1"/>
</dbReference>
<dbReference type="PROSITE" id="PS50110">
    <property type="entry name" value="RESPONSE_REGULATORY"/>
    <property type="match status" value="1"/>
</dbReference>
<dbReference type="NCBIfam" id="TIGR00229">
    <property type="entry name" value="sensory_box"/>
    <property type="match status" value="2"/>
</dbReference>
<dbReference type="InterPro" id="IPR005467">
    <property type="entry name" value="His_kinase_dom"/>
</dbReference>
<dbReference type="GO" id="GO:0005524">
    <property type="term" value="F:ATP binding"/>
    <property type="evidence" value="ECO:0007669"/>
    <property type="project" value="UniProtKB-KW"/>
</dbReference>
<evidence type="ECO:0000256" key="11">
    <source>
        <dbReference type="ARBA" id="ARBA00023136"/>
    </source>
</evidence>
<dbReference type="PROSITE" id="PS50112">
    <property type="entry name" value="PAS"/>
    <property type="match status" value="1"/>
</dbReference>
<dbReference type="CDD" id="cd16922">
    <property type="entry name" value="HATPase_EvgS-ArcB-TorS-like"/>
    <property type="match status" value="1"/>
</dbReference>
<sequence>MTLRQRILLIIGLTAVALNLVSYAIASTLLLNNARQAEEQDTRKQINSVLSVFKQSLAQFNRNFSDWAIWDDAYTFVKDGNPEFIRSNLIEAQLETNEINFIAFIQPSGRIVFGTGFDLATKHKTPIPKSLQRHLVPGDRLLQHPALTSTISGVVSLPEGAMMIVSRPILTSEGGGPIRGTLLVGRYLDQDEVNRLAKLIRLPLSIQPVETAQLPARLQSWQQAPIAETAAVAVHPLSDATIAGYALLNDIYGKPAIVLKTESDRTIYQQGQVTLRFLSGSILGIGLVLCVVTLLLLERLALSRLAKLSTEVSAISRDNLSSRVSELGHDELSDLAVRINTMLADLEAYEQRRQQAVAALQQSESKFRNLFENSQVGIFRTRMEDGLILDTNQQFIAMTGYKPSDLIMQKRTTDFYVHPEDRVRARAQLYESGALHNFEAQFLKRDGSKFWGLLSARLDQAFGCVDGVIADISDRKRIEDELHGLFAAMPDVILVFDHTGRCLKLVATNPQLLVKPSEEQVNRTVYDVHPPELAALHHRTIQQVLATQQPLTNVEYSLTIADQLMWTSASVSPLSENTVLWVARDITELKQAEAALRQSEATNRALIDAMPDLLFRIQRDGTYLDVLSNDRLKVFSALQLAVGTTVYDSLPLELAERRLHYMQQALETRELQIYEQQLIIEGEPLDEEVRIVPTLDDEVLVIVRDITDRKHAEAALRSSVAAAEAANRSKSVFLANMSHELRTPLNVILGFSQLLLRGGDLNAQQQEYLDIINRGGEHLLTLINDVLEMSKIEAGRVSLNPTDLDFYGLLNWLYQMFQMKAQAKGLQLLLEQTPDLPQFIHADESKLRQVLVNLVGNAVKFTQDGAIALRVKLAEAAHETKEEHPHPPNFSTHPPSTTLLFEVEDTGPGIASADLPRLFQPFVQTDSGKQSQEGTGLGLAISQKFVNLMGGEITVSSTVGMGTTFRFTVQTAIVNNPAQLATAPRPTVVGLAPDQPTYRILAVDDKAENRQILQTLLTSVGFEVREAVNGLEAIAVWESWQPHLIWMDIRMPVLDGYEATKRIKAARDRLSYPSPIIIALTGSVFEEDRKIALAAGCSDFVRKPFQTEIIFDKMAEFLGVCYVYAETETDKKITEVSQSYLSDHSPVTPLTTADLAVMPLDWLDQLHQAASRANTKRLLTLIEQIPSSNAHMATTLTHMVEEFCFEEILALLNH</sequence>
<dbReference type="SUPFAM" id="SSF52172">
    <property type="entry name" value="CheY-like"/>
    <property type="match status" value="1"/>
</dbReference>
<reference evidence="23" key="1">
    <citation type="submission" date="2018-02" db="EMBL/GenBank/DDBJ databases">
        <authorList>
            <person name="Moore K."/>
            <person name="Momper L."/>
        </authorList>
    </citation>
    <scope>NUCLEOTIDE SEQUENCE [LARGE SCALE GENOMIC DNA]</scope>
    <source>
        <strain evidence="23">ULC18</strain>
    </source>
</reference>
<feature type="domain" description="HAMP" evidence="21">
    <location>
        <begin position="299"/>
        <end position="351"/>
    </location>
</feature>
<keyword evidence="16" id="KW-1133">Transmembrane helix</keyword>
<dbReference type="InterPro" id="IPR003594">
    <property type="entry name" value="HATPase_dom"/>
</dbReference>
<keyword evidence="15" id="KW-0175">Coiled coil</keyword>
<evidence type="ECO:0000313" key="23">
    <source>
        <dbReference type="Proteomes" id="UP000239576"/>
    </source>
</evidence>
<evidence type="ECO:0000259" key="18">
    <source>
        <dbReference type="PROSITE" id="PS50110"/>
    </source>
</evidence>
<dbReference type="InterPro" id="IPR001789">
    <property type="entry name" value="Sig_transdc_resp-reg_receiver"/>
</dbReference>
<dbReference type="PRINTS" id="PR00344">
    <property type="entry name" value="BCTRLSENSOR"/>
</dbReference>
<dbReference type="Gene3D" id="3.30.450.20">
    <property type="entry name" value="PAS domain"/>
    <property type="match status" value="3"/>
</dbReference>
<feature type="domain" description="PAS" evidence="19">
    <location>
        <begin position="363"/>
        <end position="429"/>
    </location>
</feature>
<dbReference type="InterPro" id="IPR000014">
    <property type="entry name" value="PAS"/>
</dbReference>
<dbReference type="InterPro" id="IPR036097">
    <property type="entry name" value="HisK_dim/P_sf"/>
</dbReference>
<evidence type="ECO:0000256" key="2">
    <source>
        <dbReference type="ARBA" id="ARBA00004370"/>
    </source>
</evidence>
<dbReference type="CDD" id="cd06225">
    <property type="entry name" value="HAMP"/>
    <property type="match status" value="1"/>
</dbReference>
<evidence type="ECO:0000313" key="22">
    <source>
        <dbReference type="EMBL" id="PSB34128.1"/>
    </source>
</evidence>
<keyword evidence="6" id="KW-0808">Transferase</keyword>
<dbReference type="EC" id="2.7.13.3" evidence="4"/>
<evidence type="ECO:0000256" key="3">
    <source>
        <dbReference type="ARBA" id="ARBA00006402"/>
    </source>
</evidence>
<dbReference type="SMART" id="SM00086">
    <property type="entry name" value="PAC"/>
    <property type="match status" value="3"/>
</dbReference>
<dbReference type="Pfam" id="PF05228">
    <property type="entry name" value="CHASE4"/>
    <property type="match status" value="1"/>
</dbReference>
<dbReference type="GO" id="GO:0005886">
    <property type="term" value="C:plasma membrane"/>
    <property type="evidence" value="ECO:0007669"/>
    <property type="project" value="TreeGrafter"/>
</dbReference>
<dbReference type="InterPro" id="IPR013656">
    <property type="entry name" value="PAS_4"/>
</dbReference>
<dbReference type="InterPro" id="IPR001610">
    <property type="entry name" value="PAC"/>
</dbReference>
<feature type="transmembrane region" description="Helical" evidence="16">
    <location>
        <begin position="277"/>
        <end position="297"/>
    </location>
</feature>
<dbReference type="SMART" id="SM00387">
    <property type="entry name" value="HATPase_c"/>
    <property type="match status" value="1"/>
</dbReference>
<dbReference type="SMART" id="SM00388">
    <property type="entry name" value="HisKA"/>
    <property type="match status" value="1"/>
</dbReference>
<dbReference type="InterPro" id="IPR004358">
    <property type="entry name" value="Sig_transdc_His_kin-like_C"/>
</dbReference>
<evidence type="ECO:0000256" key="15">
    <source>
        <dbReference type="SAM" id="Coils"/>
    </source>
</evidence>
<dbReference type="FunFam" id="3.30.565.10:FF:000010">
    <property type="entry name" value="Sensor histidine kinase RcsC"/>
    <property type="match status" value="1"/>
</dbReference>
<keyword evidence="7" id="KW-0547">Nucleotide-binding</keyword>
<comment type="subcellular location">
    <subcellularLocation>
        <location evidence="2">Membrane</location>
    </subcellularLocation>
</comment>
<dbReference type="CDD" id="cd17546">
    <property type="entry name" value="REC_hyHK_CKI1_RcsC-like"/>
    <property type="match status" value="1"/>
</dbReference>
<dbReference type="Gene3D" id="6.10.340.10">
    <property type="match status" value="1"/>
</dbReference>
<evidence type="ECO:0000256" key="10">
    <source>
        <dbReference type="ARBA" id="ARBA00023012"/>
    </source>
</evidence>
<dbReference type="PROSITE" id="PS50113">
    <property type="entry name" value="PAC"/>
    <property type="match status" value="1"/>
</dbReference>
<keyword evidence="10" id="KW-0902">Two-component regulatory system</keyword>
<evidence type="ECO:0000259" key="17">
    <source>
        <dbReference type="PROSITE" id="PS50109"/>
    </source>
</evidence>
<dbReference type="GO" id="GO:0000155">
    <property type="term" value="F:phosphorelay sensor kinase activity"/>
    <property type="evidence" value="ECO:0007669"/>
    <property type="project" value="InterPro"/>
</dbReference>
<dbReference type="Gene3D" id="3.30.565.10">
    <property type="entry name" value="Histidine kinase-like ATPase, C-terminal domain"/>
    <property type="match status" value="1"/>
</dbReference>
<evidence type="ECO:0000259" key="20">
    <source>
        <dbReference type="PROSITE" id="PS50113"/>
    </source>
</evidence>
<keyword evidence="11 16" id="KW-0472">Membrane</keyword>
<evidence type="ECO:0000256" key="7">
    <source>
        <dbReference type="ARBA" id="ARBA00022741"/>
    </source>
</evidence>
<dbReference type="EMBL" id="PVWK01000015">
    <property type="protein sequence ID" value="PSB34128.1"/>
    <property type="molecule type" value="Genomic_DNA"/>
</dbReference>
<evidence type="ECO:0000259" key="21">
    <source>
        <dbReference type="PROSITE" id="PS50885"/>
    </source>
</evidence>
<dbReference type="InterPro" id="IPR011006">
    <property type="entry name" value="CheY-like_superfamily"/>
</dbReference>
<comment type="catalytic activity">
    <reaction evidence="1">
        <text>ATP + protein L-histidine = ADP + protein N-phospho-L-histidine.</text>
        <dbReference type="EC" id="2.7.13.3"/>
    </reaction>
</comment>
<dbReference type="InterPro" id="IPR003660">
    <property type="entry name" value="HAMP_dom"/>
</dbReference>
<dbReference type="Pfam" id="PF00072">
    <property type="entry name" value="Response_reg"/>
    <property type="match status" value="1"/>
</dbReference>
<dbReference type="SMART" id="SM00448">
    <property type="entry name" value="REC"/>
    <property type="match status" value="1"/>
</dbReference>
<dbReference type="Gene3D" id="3.40.50.2300">
    <property type="match status" value="1"/>
</dbReference>
<feature type="coiled-coil region" evidence="15">
    <location>
        <begin position="332"/>
        <end position="366"/>
    </location>
</feature>
<accession>A0A2T1EN78</accession>